<dbReference type="AlphaFoldDB" id="A0A220MGK0"/>
<dbReference type="KEGG" id="bfm:BP422_11815"/>
<evidence type="ECO:0000313" key="1">
    <source>
        <dbReference type="EMBL" id="ASJ54171.1"/>
    </source>
</evidence>
<proteinExistence type="predicted"/>
<dbReference type="Proteomes" id="UP000197781">
    <property type="component" value="Chromosome"/>
</dbReference>
<evidence type="ECO:0000313" key="2">
    <source>
        <dbReference type="Proteomes" id="UP000197781"/>
    </source>
</evidence>
<sequence>MENGSTKEVNDHAEEAPEKVRFKSFNRALRRFMHYLSWQMLMPLVEVAKLMKVPRRLSLMP</sequence>
<accession>A0A220MGK0</accession>
<gene>
    <name evidence="1" type="ORF">BP422_11815</name>
</gene>
<reference evidence="1 2" key="1">
    <citation type="submission" date="2016-11" db="EMBL/GenBank/DDBJ databases">
        <authorList>
            <person name="Jaros S."/>
            <person name="Januszkiewicz K."/>
            <person name="Wedrychowicz H."/>
        </authorList>
    </citation>
    <scope>NUCLEOTIDE SEQUENCE [LARGE SCALE GENOMIC DNA]</scope>
    <source>
        <strain evidence="1 2">NF2</strain>
    </source>
</reference>
<name>A0A220MGK0_9BACL</name>
<dbReference type="EMBL" id="CP018145">
    <property type="protein sequence ID" value="ASJ54171.1"/>
    <property type="molecule type" value="Genomic_DNA"/>
</dbReference>
<organism evidence="1 2">
    <name type="scientific">Brevibacillus formosus</name>
    <dbReference type="NCBI Taxonomy" id="54913"/>
    <lineage>
        <taxon>Bacteria</taxon>
        <taxon>Bacillati</taxon>
        <taxon>Bacillota</taxon>
        <taxon>Bacilli</taxon>
        <taxon>Bacillales</taxon>
        <taxon>Paenibacillaceae</taxon>
        <taxon>Brevibacillus</taxon>
    </lineage>
</organism>
<protein>
    <submittedName>
        <fullName evidence="1">Uncharacterized protein</fullName>
    </submittedName>
</protein>